<dbReference type="InterPro" id="IPR058548">
    <property type="entry name" value="MlaB-like_STAS"/>
</dbReference>
<protein>
    <submittedName>
        <fullName evidence="2">STAS domain-containing protein</fullName>
    </submittedName>
</protein>
<proteinExistence type="predicted"/>
<accession>A0ABZ1F7B4</accession>
<dbReference type="Proteomes" id="UP001356428">
    <property type="component" value="Chromosome"/>
</dbReference>
<dbReference type="Pfam" id="PF13466">
    <property type="entry name" value="STAS_2"/>
    <property type="match status" value="1"/>
</dbReference>
<gene>
    <name evidence="2" type="ORF">OG849_02160</name>
</gene>
<feature type="domain" description="STAS" evidence="1">
    <location>
        <begin position="7"/>
        <end position="117"/>
    </location>
</feature>
<dbReference type="CDD" id="cd07043">
    <property type="entry name" value="STAS_anti-anti-sigma_factors"/>
    <property type="match status" value="1"/>
</dbReference>
<dbReference type="Gene3D" id="3.30.750.24">
    <property type="entry name" value="STAS domain"/>
    <property type="match status" value="1"/>
</dbReference>
<organism evidence="2 3">
    <name type="scientific">Streptomyces cyaneofuscatus</name>
    <dbReference type="NCBI Taxonomy" id="66883"/>
    <lineage>
        <taxon>Bacteria</taxon>
        <taxon>Bacillati</taxon>
        <taxon>Actinomycetota</taxon>
        <taxon>Actinomycetes</taxon>
        <taxon>Kitasatosporales</taxon>
        <taxon>Streptomycetaceae</taxon>
        <taxon>Streptomyces</taxon>
    </lineage>
</organism>
<dbReference type="PANTHER" id="PTHR33495:SF2">
    <property type="entry name" value="ANTI-SIGMA FACTOR ANTAGONIST TM_1081-RELATED"/>
    <property type="match status" value="1"/>
</dbReference>
<sequence length="121" mass="13425">MLTESGGSIEIVAHEHALVIVLSGSFDFSDRNELDPVWEEAARRQTRAVVVDLAAVDFGDSTLLNWLIAGLRLQQRLERVFVLAGPFHEAVDRLFTVTGLDRAITRTPTRQDALNLSKPTL</sequence>
<dbReference type="InterPro" id="IPR002645">
    <property type="entry name" value="STAS_dom"/>
</dbReference>
<dbReference type="EMBL" id="CP109083">
    <property type="protein sequence ID" value="WSB12212.1"/>
    <property type="molecule type" value="Genomic_DNA"/>
</dbReference>
<evidence type="ECO:0000313" key="3">
    <source>
        <dbReference type="Proteomes" id="UP001356428"/>
    </source>
</evidence>
<dbReference type="PANTHER" id="PTHR33495">
    <property type="entry name" value="ANTI-SIGMA FACTOR ANTAGONIST TM_1081-RELATED-RELATED"/>
    <property type="match status" value="1"/>
</dbReference>
<dbReference type="PROSITE" id="PS50801">
    <property type="entry name" value="STAS"/>
    <property type="match status" value="1"/>
</dbReference>
<name>A0ABZ1F7B4_9ACTN</name>
<dbReference type="RefSeq" id="WP_326707911.1">
    <property type="nucleotide sequence ID" value="NZ_CP109083.1"/>
</dbReference>
<dbReference type="SUPFAM" id="SSF52091">
    <property type="entry name" value="SpoIIaa-like"/>
    <property type="match status" value="1"/>
</dbReference>
<evidence type="ECO:0000259" key="1">
    <source>
        <dbReference type="PROSITE" id="PS50801"/>
    </source>
</evidence>
<keyword evidence="3" id="KW-1185">Reference proteome</keyword>
<dbReference type="InterPro" id="IPR036513">
    <property type="entry name" value="STAS_dom_sf"/>
</dbReference>
<reference evidence="2 3" key="1">
    <citation type="submission" date="2022-10" db="EMBL/GenBank/DDBJ databases">
        <title>The complete genomes of actinobacterial strains from the NBC collection.</title>
        <authorList>
            <person name="Joergensen T.S."/>
            <person name="Alvarez Arevalo M."/>
            <person name="Sterndorff E.B."/>
            <person name="Faurdal D."/>
            <person name="Vuksanovic O."/>
            <person name="Mourched A.-S."/>
            <person name="Charusanti P."/>
            <person name="Shaw S."/>
            <person name="Blin K."/>
            <person name="Weber T."/>
        </authorList>
    </citation>
    <scope>NUCLEOTIDE SEQUENCE [LARGE SCALE GENOMIC DNA]</scope>
    <source>
        <strain evidence="2 3">NBC 01792</strain>
    </source>
</reference>
<evidence type="ECO:0000313" key="2">
    <source>
        <dbReference type="EMBL" id="WSB12212.1"/>
    </source>
</evidence>